<evidence type="ECO:0000313" key="15">
    <source>
        <dbReference type="EMBL" id="CUO59479.1"/>
    </source>
</evidence>
<dbReference type="InterPro" id="IPR005467">
    <property type="entry name" value="His_kinase_dom"/>
</dbReference>
<gene>
    <name evidence="15" type="primary">phoR_3</name>
    <name evidence="15" type="ORF">ERS852381_01909</name>
</gene>
<keyword evidence="12" id="KW-0902">Two-component regulatory system</keyword>
<evidence type="ECO:0000256" key="11">
    <source>
        <dbReference type="ARBA" id="ARBA00022989"/>
    </source>
</evidence>
<organism evidence="15 16">
    <name type="scientific">Collinsella aerofaciens</name>
    <dbReference type="NCBI Taxonomy" id="74426"/>
    <lineage>
        <taxon>Bacteria</taxon>
        <taxon>Bacillati</taxon>
        <taxon>Actinomycetota</taxon>
        <taxon>Coriobacteriia</taxon>
        <taxon>Coriobacteriales</taxon>
        <taxon>Coriobacteriaceae</taxon>
        <taxon>Collinsella</taxon>
    </lineage>
</organism>
<evidence type="ECO:0000313" key="16">
    <source>
        <dbReference type="Proteomes" id="UP000095468"/>
    </source>
</evidence>
<keyword evidence="9" id="KW-0418">Kinase</keyword>
<dbReference type="SMART" id="SM00388">
    <property type="entry name" value="HisKA"/>
    <property type="match status" value="1"/>
</dbReference>
<keyword evidence="6 15" id="KW-0808">Transferase</keyword>
<dbReference type="InterPro" id="IPR008358">
    <property type="entry name" value="Sig_transdc_His_kin/Pase_MprB"/>
</dbReference>
<dbReference type="SUPFAM" id="SSF47384">
    <property type="entry name" value="Homodimeric domain of signal transducing histidine kinase"/>
    <property type="match status" value="1"/>
</dbReference>
<dbReference type="GO" id="GO:0000155">
    <property type="term" value="F:phosphorelay sensor kinase activity"/>
    <property type="evidence" value="ECO:0007669"/>
    <property type="project" value="InterPro"/>
</dbReference>
<keyword evidence="10" id="KW-0067">ATP-binding</keyword>
<keyword evidence="11" id="KW-1133">Transmembrane helix</keyword>
<evidence type="ECO:0000256" key="1">
    <source>
        <dbReference type="ARBA" id="ARBA00000085"/>
    </source>
</evidence>
<dbReference type="EC" id="2.7.13.3" evidence="3"/>
<dbReference type="InterPro" id="IPR036890">
    <property type="entry name" value="HATPase_C_sf"/>
</dbReference>
<reference evidence="15 16" key="1">
    <citation type="submission" date="2015-09" db="EMBL/GenBank/DDBJ databases">
        <authorList>
            <consortium name="Pathogen Informatics"/>
        </authorList>
    </citation>
    <scope>NUCLEOTIDE SEQUENCE [LARGE SCALE GENOMIC DNA]</scope>
    <source>
        <strain evidence="15 16">2789STDY5608823</strain>
    </source>
</reference>
<dbReference type="Gene3D" id="1.10.287.130">
    <property type="match status" value="1"/>
</dbReference>
<feature type="domain" description="Histidine kinase" evidence="14">
    <location>
        <begin position="88"/>
        <end position="299"/>
    </location>
</feature>
<evidence type="ECO:0000256" key="3">
    <source>
        <dbReference type="ARBA" id="ARBA00012438"/>
    </source>
</evidence>
<evidence type="ECO:0000256" key="13">
    <source>
        <dbReference type="ARBA" id="ARBA00023136"/>
    </source>
</evidence>
<evidence type="ECO:0000256" key="5">
    <source>
        <dbReference type="ARBA" id="ARBA00022553"/>
    </source>
</evidence>
<accession>A0A174GF44</accession>
<dbReference type="PANTHER" id="PTHR45528">
    <property type="entry name" value="SENSOR HISTIDINE KINASE CPXA"/>
    <property type="match status" value="1"/>
</dbReference>
<dbReference type="SUPFAM" id="SSF55874">
    <property type="entry name" value="ATPase domain of HSP90 chaperone/DNA topoisomerase II/histidine kinase"/>
    <property type="match status" value="1"/>
</dbReference>
<comment type="catalytic activity">
    <reaction evidence="1">
        <text>ATP + protein L-histidine = ADP + protein N-phospho-L-histidine.</text>
        <dbReference type="EC" id="2.7.13.3"/>
    </reaction>
</comment>
<evidence type="ECO:0000259" key="14">
    <source>
        <dbReference type="PROSITE" id="PS50109"/>
    </source>
</evidence>
<dbReference type="RefSeq" id="WP_055287630.1">
    <property type="nucleotide sequence ID" value="NZ_CYYP01000026.1"/>
</dbReference>
<evidence type="ECO:0000256" key="4">
    <source>
        <dbReference type="ARBA" id="ARBA00022475"/>
    </source>
</evidence>
<dbReference type="InterPro" id="IPR003661">
    <property type="entry name" value="HisK_dim/P_dom"/>
</dbReference>
<dbReference type="PRINTS" id="PR01780">
    <property type="entry name" value="LANTIREGPROT"/>
</dbReference>
<dbReference type="GO" id="GO:0005886">
    <property type="term" value="C:plasma membrane"/>
    <property type="evidence" value="ECO:0007669"/>
    <property type="project" value="UniProtKB-SubCell"/>
</dbReference>
<dbReference type="Gene3D" id="3.30.565.10">
    <property type="entry name" value="Histidine kinase-like ATPase, C-terminal domain"/>
    <property type="match status" value="1"/>
</dbReference>
<dbReference type="Pfam" id="PF02518">
    <property type="entry name" value="HATPase_c"/>
    <property type="match status" value="1"/>
</dbReference>
<dbReference type="GO" id="GO:0005524">
    <property type="term" value="F:ATP binding"/>
    <property type="evidence" value="ECO:0007669"/>
    <property type="project" value="UniProtKB-KW"/>
</dbReference>
<evidence type="ECO:0000256" key="2">
    <source>
        <dbReference type="ARBA" id="ARBA00004651"/>
    </source>
</evidence>
<keyword evidence="13" id="KW-0472">Membrane</keyword>
<dbReference type="InterPro" id="IPR036097">
    <property type="entry name" value="HisK_dim/P_sf"/>
</dbReference>
<name>A0A174GF44_9ACTN</name>
<dbReference type="Proteomes" id="UP000095468">
    <property type="component" value="Unassembled WGS sequence"/>
</dbReference>
<evidence type="ECO:0000256" key="10">
    <source>
        <dbReference type="ARBA" id="ARBA00022840"/>
    </source>
</evidence>
<dbReference type="PROSITE" id="PS50109">
    <property type="entry name" value="HIS_KIN"/>
    <property type="match status" value="1"/>
</dbReference>
<dbReference type="InterPro" id="IPR050398">
    <property type="entry name" value="HssS/ArlS-like"/>
</dbReference>
<dbReference type="SMART" id="SM00387">
    <property type="entry name" value="HATPase_c"/>
    <property type="match status" value="1"/>
</dbReference>
<keyword evidence="4" id="KW-1003">Cell membrane</keyword>
<protein>
    <recommendedName>
        <fullName evidence="3">histidine kinase</fullName>
        <ecNumber evidence="3">2.7.13.3</ecNumber>
    </recommendedName>
</protein>
<dbReference type="EMBL" id="CYYP01000026">
    <property type="protein sequence ID" value="CUO59479.1"/>
    <property type="molecule type" value="Genomic_DNA"/>
</dbReference>
<sequence>MIVLCILLAMLSLFLLLKLIYQRKMVRKIKKQIDFLTDRDTQTEIMVEKTDGPIQDLAASINHLLKKYRGMRQEIERSDTLFRDTITSLSHDLRTPLATANGYIQLLQEQDLTGEQKEYVMIAGERISAVKLLLDQLFEFARIEADELKLNCRNTDIHSVLRDVVASYYGDFEQKKCVPHIVIPNSPAIIWGDPDALTRIFSNVVYNALVHGEGNYQITAALEEAQTVITVKNASSSIQQEDIPHLFDRFYTTDQSRTKKTTGLGLAIAQRLVTRMGGQISASLQNGIFAIQIVFPIVNF</sequence>
<keyword evidence="5" id="KW-0597">Phosphoprotein</keyword>
<evidence type="ECO:0000256" key="12">
    <source>
        <dbReference type="ARBA" id="ARBA00023012"/>
    </source>
</evidence>
<dbReference type="PANTHER" id="PTHR45528:SF1">
    <property type="entry name" value="SENSOR HISTIDINE KINASE CPXA"/>
    <property type="match status" value="1"/>
</dbReference>
<evidence type="ECO:0000256" key="8">
    <source>
        <dbReference type="ARBA" id="ARBA00022741"/>
    </source>
</evidence>
<proteinExistence type="predicted"/>
<comment type="subcellular location">
    <subcellularLocation>
        <location evidence="2">Cell membrane</location>
        <topology evidence="2">Multi-pass membrane protein</topology>
    </subcellularLocation>
</comment>
<evidence type="ECO:0000256" key="7">
    <source>
        <dbReference type="ARBA" id="ARBA00022692"/>
    </source>
</evidence>
<keyword evidence="8" id="KW-0547">Nucleotide-binding</keyword>
<keyword evidence="7" id="KW-0812">Transmembrane</keyword>
<dbReference type="CDD" id="cd00075">
    <property type="entry name" value="HATPase"/>
    <property type="match status" value="1"/>
</dbReference>
<dbReference type="InterPro" id="IPR003594">
    <property type="entry name" value="HATPase_dom"/>
</dbReference>
<dbReference type="CDD" id="cd00082">
    <property type="entry name" value="HisKA"/>
    <property type="match status" value="1"/>
</dbReference>
<dbReference type="AlphaFoldDB" id="A0A174GF44"/>
<evidence type="ECO:0000256" key="6">
    <source>
        <dbReference type="ARBA" id="ARBA00022679"/>
    </source>
</evidence>
<evidence type="ECO:0000256" key="9">
    <source>
        <dbReference type="ARBA" id="ARBA00022777"/>
    </source>
</evidence>
<dbReference type="Pfam" id="PF00512">
    <property type="entry name" value="HisKA"/>
    <property type="match status" value="1"/>
</dbReference>